<protein>
    <recommendedName>
        <fullName evidence="4">Dirigent protein</fullName>
    </recommendedName>
</protein>
<reference evidence="7" key="1">
    <citation type="journal article" date="2014" name="Science">
        <title>Ancient hybridizations among the ancestral genomes of bread wheat.</title>
        <authorList>
            <consortium name="International Wheat Genome Sequencing Consortium,"/>
            <person name="Marcussen T."/>
            <person name="Sandve S.R."/>
            <person name="Heier L."/>
            <person name="Spannagl M."/>
            <person name="Pfeifer M."/>
            <person name="Jakobsen K.S."/>
            <person name="Wulff B.B."/>
            <person name="Steuernagel B."/>
            <person name="Mayer K.F."/>
            <person name="Olsen O.A."/>
        </authorList>
    </citation>
    <scope>NUCLEOTIDE SEQUENCE [LARGE SCALE GENOMIC DNA]</scope>
    <source>
        <strain evidence="7">cv. AL8/78</strain>
    </source>
</reference>
<dbReference type="Gene3D" id="2.40.480.10">
    <property type="entry name" value="Allene oxide cyclase-like"/>
    <property type="match status" value="1"/>
</dbReference>
<sequence>VNKPALSHKTSTFILPSPAMASSSPLPLLLVLLLASSWAAVARARPGDNVWKHTVVYMHERLTGPNATRLITVQSPLGGDNFGQFGVVDNELRDGPDPLRSSLCGRFQALFALAGLVSPPGMQSAVNFLFTAGRFRGSTVSVLGPILDLKSTCERSIVGGTGVFRMARGYSFMRLVPEMSIPDKYSVYKLDLFVQLSSDRLPLLPPVDSVGAYDILI</sequence>
<dbReference type="STRING" id="200361.A0A453JC46"/>
<accession>A0A453JC46</accession>
<dbReference type="Proteomes" id="UP000015105">
    <property type="component" value="Chromosome 4D"/>
</dbReference>
<evidence type="ECO:0000256" key="3">
    <source>
        <dbReference type="ARBA" id="ARBA00022525"/>
    </source>
</evidence>
<feature type="chain" id="PRO_5019207637" description="Dirigent protein" evidence="5">
    <location>
        <begin position="45"/>
        <end position="217"/>
    </location>
</feature>
<dbReference type="PANTHER" id="PTHR21495">
    <property type="entry name" value="NUCLEOPORIN-RELATED"/>
    <property type="match status" value="1"/>
</dbReference>
<keyword evidence="4" id="KW-0052">Apoplast</keyword>
<dbReference type="GO" id="GO:0048046">
    <property type="term" value="C:apoplast"/>
    <property type="evidence" value="ECO:0007669"/>
    <property type="project" value="UniProtKB-SubCell"/>
</dbReference>
<evidence type="ECO:0000256" key="4">
    <source>
        <dbReference type="RuleBase" id="RU363099"/>
    </source>
</evidence>
<dbReference type="Pfam" id="PF03018">
    <property type="entry name" value="Dirigent"/>
    <property type="match status" value="1"/>
</dbReference>
<evidence type="ECO:0000256" key="2">
    <source>
        <dbReference type="ARBA" id="ARBA00011738"/>
    </source>
</evidence>
<dbReference type="Gramene" id="AET4Gv20866200.1">
    <property type="protein sequence ID" value="AET4Gv20866200.1"/>
    <property type="gene ID" value="AET4Gv20866200"/>
</dbReference>
<dbReference type="InterPro" id="IPR044859">
    <property type="entry name" value="Allene_oxi_cyc_Dirigent"/>
</dbReference>
<organism evidence="6 7">
    <name type="scientific">Aegilops tauschii subsp. strangulata</name>
    <name type="common">Goatgrass</name>
    <dbReference type="NCBI Taxonomy" id="200361"/>
    <lineage>
        <taxon>Eukaryota</taxon>
        <taxon>Viridiplantae</taxon>
        <taxon>Streptophyta</taxon>
        <taxon>Embryophyta</taxon>
        <taxon>Tracheophyta</taxon>
        <taxon>Spermatophyta</taxon>
        <taxon>Magnoliopsida</taxon>
        <taxon>Liliopsida</taxon>
        <taxon>Poales</taxon>
        <taxon>Poaceae</taxon>
        <taxon>BOP clade</taxon>
        <taxon>Pooideae</taxon>
        <taxon>Triticodae</taxon>
        <taxon>Triticeae</taxon>
        <taxon>Triticinae</taxon>
        <taxon>Aegilops</taxon>
    </lineage>
</organism>
<comment type="similarity">
    <text evidence="1 4">Belongs to the plant dirigent protein family.</text>
</comment>
<keyword evidence="7" id="KW-1185">Reference proteome</keyword>
<dbReference type="GO" id="GO:0009699">
    <property type="term" value="P:phenylpropanoid biosynthetic process"/>
    <property type="evidence" value="ECO:0007669"/>
    <property type="project" value="UniProtKB-ARBA"/>
</dbReference>
<reference evidence="6" key="4">
    <citation type="submission" date="2019-03" db="UniProtKB">
        <authorList>
            <consortium name="EnsemblPlants"/>
        </authorList>
    </citation>
    <scope>IDENTIFICATION</scope>
</reference>
<comment type="subcellular location">
    <subcellularLocation>
        <location evidence="4">Secreted</location>
        <location evidence="4">Extracellular space</location>
        <location evidence="4">Apoplast</location>
    </subcellularLocation>
</comment>
<dbReference type="InterPro" id="IPR004265">
    <property type="entry name" value="Dirigent"/>
</dbReference>
<keyword evidence="3 4" id="KW-0964">Secreted</keyword>
<reference evidence="6" key="5">
    <citation type="journal article" date="2021" name="G3 (Bethesda)">
        <title>Aegilops tauschii genome assembly Aet v5.0 features greater sequence contiguity and improved annotation.</title>
        <authorList>
            <person name="Wang L."/>
            <person name="Zhu T."/>
            <person name="Rodriguez J.C."/>
            <person name="Deal K.R."/>
            <person name="Dubcovsky J."/>
            <person name="McGuire P.E."/>
            <person name="Lux T."/>
            <person name="Spannagl M."/>
            <person name="Mayer K.F.X."/>
            <person name="Baldrich P."/>
            <person name="Meyers B.C."/>
            <person name="Huo N."/>
            <person name="Gu Y.Q."/>
            <person name="Zhou H."/>
            <person name="Devos K.M."/>
            <person name="Bennetzen J.L."/>
            <person name="Unver T."/>
            <person name="Budak H."/>
            <person name="Gulick P.J."/>
            <person name="Galiba G."/>
            <person name="Kalapos B."/>
            <person name="Nelson D.R."/>
            <person name="Li P."/>
            <person name="You F.M."/>
            <person name="Luo M.C."/>
            <person name="Dvorak J."/>
        </authorList>
    </citation>
    <scope>NUCLEOTIDE SEQUENCE [LARGE SCALE GENOMIC DNA]</scope>
    <source>
        <strain evidence="6">cv. AL8/78</strain>
    </source>
</reference>
<evidence type="ECO:0000256" key="5">
    <source>
        <dbReference type="SAM" id="SignalP"/>
    </source>
</evidence>
<evidence type="ECO:0000313" key="6">
    <source>
        <dbReference type="EnsemblPlants" id="AET4Gv20866200.1"/>
    </source>
</evidence>
<reference evidence="7" key="2">
    <citation type="journal article" date="2017" name="Nat. Plants">
        <title>The Aegilops tauschii genome reveals multiple impacts of transposons.</title>
        <authorList>
            <person name="Zhao G."/>
            <person name="Zou C."/>
            <person name="Li K."/>
            <person name="Wang K."/>
            <person name="Li T."/>
            <person name="Gao L."/>
            <person name="Zhang X."/>
            <person name="Wang H."/>
            <person name="Yang Z."/>
            <person name="Liu X."/>
            <person name="Jiang W."/>
            <person name="Mao L."/>
            <person name="Kong X."/>
            <person name="Jiao Y."/>
            <person name="Jia J."/>
        </authorList>
    </citation>
    <scope>NUCLEOTIDE SEQUENCE [LARGE SCALE GENOMIC DNA]</scope>
    <source>
        <strain evidence="7">cv. AL8/78</strain>
    </source>
</reference>
<name>A0A453JC46_AEGTS</name>
<feature type="signal peptide" evidence="5">
    <location>
        <begin position="1"/>
        <end position="44"/>
    </location>
</feature>
<evidence type="ECO:0000313" key="7">
    <source>
        <dbReference type="Proteomes" id="UP000015105"/>
    </source>
</evidence>
<comment type="subunit">
    <text evidence="2 4">Homodimer.</text>
</comment>
<dbReference type="EnsemblPlants" id="AET4Gv20866200.1">
    <property type="protein sequence ID" value="AET4Gv20866200.1"/>
    <property type="gene ID" value="AET4Gv20866200"/>
</dbReference>
<evidence type="ECO:0000256" key="1">
    <source>
        <dbReference type="ARBA" id="ARBA00010746"/>
    </source>
</evidence>
<proteinExistence type="inferred from homology"/>
<comment type="function">
    <text evidence="4">Dirigent proteins impart stereoselectivity on the phenoxy radical-coupling reaction, yielding optically active lignans from two molecules of coniferyl alcohol in the biosynthesis of lignans, flavonolignans, and alkaloids and thus plays a central role in plant secondary metabolism.</text>
</comment>
<keyword evidence="5" id="KW-0732">Signal</keyword>
<dbReference type="AlphaFoldDB" id="A0A453JC46"/>
<reference evidence="6" key="3">
    <citation type="journal article" date="2017" name="Nature">
        <title>Genome sequence of the progenitor of the wheat D genome Aegilops tauschii.</title>
        <authorList>
            <person name="Luo M.C."/>
            <person name="Gu Y.Q."/>
            <person name="Puiu D."/>
            <person name="Wang H."/>
            <person name="Twardziok S.O."/>
            <person name="Deal K.R."/>
            <person name="Huo N."/>
            <person name="Zhu T."/>
            <person name="Wang L."/>
            <person name="Wang Y."/>
            <person name="McGuire P.E."/>
            <person name="Liu S."/>
            <person name="Long H."/>
            <person name="Ramasamy R.K."/>
            <person name="Rodriguez J.C."/>
            <person name="Van S.L."/>
            <person name="Yuan L."/>
            <person name="Wang Z."/>
            <person name="Xia Z."/>
            <person name="Xiao L."/>
            <person name="Anderson O.D."/>
            <person name="Ouyang S."/>
            <person name="Liang Y."/>
            <person name="Zimin A.V."/>
            <person name="Pertea G."/>
            <person name="Qi P."/>
            <person name="Bennetzen J.L."/>
            <person name="Dai X."/>
            <person name="Dawson M.W."/>
            <person name="Muller H.G."/>
            <person name="Kugler K."/>
            <person name="Rivarola-Duarte L."/>
            <person name="Spannagl M."/>
            <person name="Mayer K.F.X."/>
            <person name="Lu F.H."/>
            <person name="Bevan M.W."/>
            <person name="Leroy P."/>
            <person name="Li P."/>
            <person name="You F.M."/>
            <person name="Sun Q."/>
            <person name="Liu Z."/>
            <person name="Lyons E."/>
            <person name="Wicker T."/>
            <person name="Salzberg S.L."/>
            <person name="Devos K.M."/>
            <person name="Dvorak J."/>
        </authorList>
    </citation>
    <scope>NUCLEOTIDE SEQUENCE [LARGE SCALE GENOMIC DNA]</scope>
    <source>
        <strain evidence="6">cv. AL8/78</strain>
    </source>
</reference>